<dbReference type="AlphaFoldDB" id="A0A9D2P179"/>
<proteinExistence type="predicted"/>
<protein>
    <submittedName>
        <fullName evidence="3">Glycosyltransferase</fullName>
        <ecNumber evidence="3">2.4.-.-</ecNumber>
    </submittedName>
</protein>
<gene>
    <name evidence="3" type="ORF">H9701_07505</name>
</gene>
<evidence type="ECO:0000313" key="3">
    <source>
        <dbReference type="EMBL" id="HJC41381.1"/>
    </source>
</evidence>
<dbReference type="Pfam" id="PF00535">
    <property type="entry name" value="Glycos_transf_2"/>
    <property type="match status" value="1"/>
</dbReference>
<feature type="region of interest" description="Disordered" evidence="1">
    <location>
        <begin position="270"/>
        <end position="304"/>
    </location>
</feature>
<feature type="compositionally biased region" description="Basic and acidic residues" evidence="1">
    <location>
        <begin position="272"/>
        <end position="283"/>
    </location>
</feature>
<dbReference type="GO" id="GO:0016758">
    <property type="term" value="F:hexosyltransferase activity"/>
    <property type="evidence" value="ECO:0007669"/>
    <property type="project" value="UniProtKB-ARBA"/>
</dbReference>
<dbReference type="PANTHER" id="PTHR22916:SF3">
    <property type="entry name" value="UDP-GLCNAC:BETAGAL BETA-1,3-N-ACETYLGLUCOSAMINYLTRANSFERASE-LIKE PROTEIN 1"/>
    <property type="match status" value="1"/>
</dbReference>
<keyword evidence="3" id="KW-0808">Transferase</keyword>
<dbReference type="PANTHER" id="PTHR22916">
    <property type="entry name" value="GLYCOSYLTRANSFERASE"/>
    <property type="match status" value="1"/>
</dbReference>
<name>A0A9D2P179_9FIRM</name>
<reference evidence="3" key="1">
    <citation type="journal article" date="2021" name="PeerJ">
        <title>Extensive microbial diversity within the chicken gut microbiome revealed by metagenomics and culture.</title>
        <authorList>
            <person name="Gilroy R."/>
            <person name="Ravi A."/>
            <person name="Getino M."/>
            <person name="Pursley I."/>
            <person name="Horton D.L."/>
            <person name="Alikhan N.F."/>
            <person name="Baker D."/>
            <person name="Gharbi K."/>
            <person name="Hall N."/>
            <person name="Watson M."/>
            <person name="Adriaenssens E.M."/>
            <person name="Foster-Nyarko E."/>
            <person name="Jarju S."/>
            <person name="Secka A."/>
            <person name="Antonio M."/>
            <person name="Oren A."/>
            <person name="Chaudhuri R.R."/>
            <person name="La Ragione R."/>
            <person name="Hildebrand F."/>
            <person name="Pallen M.J."/>
        </authorList>
    </citation>
    <scope>NUCLEOTIDE SEQUENCE</scope>
    <source>
        <strain evidence="3">CHK186-1790</strain>
    </source>
</reference>
<accession>A0A9D2P179</accession>
<dbReference type="InterPro" id="IPR001173">
    <property type="entry name" value="Glyco_trans_2-like"/>
</dbReference>
<dbReference type="CDD" id="cd00761">
    <property type="entry name" value="Glyco_tranf_GTA_type"/>
    <property type="match status" value="1"/>
</dbReference>
<evidence type="ECO:0000259" key="2">
    <source>
        <dbReference type="Pfam" id="PF00535"/>
    </source>
</evidence>
<dbReference type="EMBL" id="DWWJ01000132">
    <property type="protein sequence ID" value="HJC41381.1"/>
    <property type="molecule type" value="Genomic_DNA"/>
</dbReference>
<feature type="domain" description="Glycosyltransferase 2-like" evidence="2">
    <location>
        <begin position="7"/>
        <end position="170"/>
    </location>
</feature>
<dbReference type="SUPFAM" id="SSF53448">
    <property type="entry name" value="Nucleotide-diphospho-sugar transferases"/>
    <property type="match status" value="1"/>
</dbReference>
<keyword evidence="3" id="KW-0328">Glycosyltransferase</keyword>
<organism evidence="3 4">
    <name type="scientific">Candidatus Intestinimonas pullistercoris</name>
    <dbReference type="NCBI Taxonomy" id="2838623"/>
    <lineage>
        <taxon>Bacteria</taxon>
        <taxon>Bacillati</taxon>
        <taxon>Bacillota</taxon>
        <taxon>Clostridia</taxon>
        <taxon>Eubacteriales</taxon>
        <taxon>Intestinimonas</taxon>
    </lineage>
</organism>
<dbReference type="Proteomes" id="UP000823882">
    <property type="component" value="Unassembled WGS sequence"/>
</dbReference>
<dbReference type="Gene3D" id="3.90.550.10">
    <property type="entry name" value="Spore Coat Polysaccharide Biosynthesis Protein SpsA, Chain A"/>
    <property type="match status" value="1"/>
</dbReference>
<dbReference type="EC" id="2.4.-.-" evidence="3"/>
<evidence type="ECO:0000313" key="4">
    <source>
        <dbReference type="Proteomes" id="UP000823882"/>
    </source>
</evidence>
<dbReference type="InterPro" id="IPR029044">
    <property type="entry name" value="Nucleotide-diphossugar_trans"/>
</dbReference>
<evidence type="ECO:0000256" key="1">
    <source>
        <dbReference type="SAM" id="MobiDB-lite"/>
    </source>
</evidence>
<sequence length="304" mass="34365">MKQPLVSVIVPVYNVEPYLGPCLESLRAQTYPDLEVLLVNDGSTDGSRELCAAMARADRRFHLIDQANAGVSAARNAGLARASGKYLQFVDGDDRLSPQATETLVHSAESTGADLVITHFIRVDGERQARQGHIKGRRLLTRQEFAQEMVKAPANYYYGVLWNKLYRRGIVTAQGLSFDPEVSWGEDFLFNLEYIRHVRLVSAVPEAIYSYYKRKGSLITSSASLRRLIQMKRTTFDYYKDLYQDLDLYDEQKARVYSYLIASATDGLALPRPERPARQEDHRTRRAKRPLFSVPEPSGGGEPL</sequence>
<comment type="caution">
    <text evidence="3">The sequence shown here is derived from an EMBL/GenBank/DDBJ whole genome shotgun (WGS) entry which is preliminary data.</text>
</comment>
<reference evidence="3" key="2">
    <citation type="submission" date="2021-04" db="EMBL/GenBank/DDBJ databases">
        <authorList>
            <person name="Gilroy R."/>
        </authorList>
    </citation>
    <scope>NUCLEOTIDE SEQUENCE</scope>
    <source>
        <strain evidence="3">CHK186-1790</strain>
    </source>
</reference>